<accession>A0A1V6NYQ7</accession>
<reference evidence="4" key="1">
    <citation type="journal article" date="2017" name="Nat. Microbiol.">
        <title>Global analysis of biosynthetic gene clusters reveals vast potential of secondary metabolite production in Penicillium species.</title>
        <authorList>
            <person name="Nielsen J.C."/>
            <person name="Grijseels S."/>
            <person name="Prigent S."/>
            <person name="Ji B."/>
            <person name="Dainat J."/>
            <person name="Nielsen K.F."/>
            <person name="Frisvad J.C."/>
            <person name="Workman M."/>
            <person name="Nielsen J."/>
        </authorList>
    </citation>
    <scope>NUCLEOTIDE SEQUENCE [LARGE SCALE GENOMIC DNA]</scope>
    <source>
        <strain evidence="4">IBT 4502</strain>
    </source>
</reference>
<feature type="compositionally biased region" description="Low complexity" evidence="1">
    <location>
        <begin position="104"/>
        <end position="115"/>
    </location>
</feature>
<keyword evidence="4" id="KW-1185">Reference proteome</keyword>
<gene>
    <name evidence="3" type="ORF">PENPOL_c002G07678</name>
</gene>
<feature type="compositionally biased region" description="Basic and acidic residues" evidence="1">
    <location>
        <begin position="68"/>
        <end position="103"/>
    </location>
</feature>
<evidence type="ECO:0000313" key="3">
    <source>
        <dbReference type="EMBL" id="OQD69717.1"/>
    </source>
</evidence>
<feature type="transmembrane region" description="Helical" evidence="2">
    <location>
        <begin position="12"/>
        <end position="34"/>
    </location>
</feature>
<comment type="caution">
    <text evidence="3">The sequence shown here is derived from an EMBL/GenBank/DDBJ whole genome shotgun (WGS) entry which is preliminary data.</text>
</comment>
<keyword evidence="2" id="KW-1133">Transmembrane helix</keyword>
<sequence length="168" mass="19120">MAFPFECEPFYIRPFLIVKSITVVFFTILINFVIPIAVALFIISVVGLVFFTILALVFGWVPDSEEIKAKKEKEKKEREQNDREGEQKERNHKENQNEGKPDAELLNAPLPAAASGPGGTTYNLEKRLEIELELLGEMVVARRERLAALRMTHSGDEAEYLEVLEKLE</sequence>
<proteinExistence type="predicted"/>
<dbReference type="AlphaFoldDB" id="A0A1V6NYQ7"/>
<feature type="region of interest" description="Disordered" evidence="1">
    <location>
        <begin position="68"/>
        <end position="121"/>
    </location>
</feature>
<keyword evidence="2" id="KW-0812">Transmembrane</keyword>
<organism evidence="3 4">
    <name type="scientific">Penicillium polonicum</name>
    <dbReference type="NCBI Taxonomy" id="60169"/>
    <lineage>
        <taxon>Eukaryota</taxon>
        <taxon>Fungi</taxon>
        <taxon>Dikarya</taxon>
        <taxon>Ascomycota</taxon>
        <taxon>Pezizomycotina</taxon>
        <taxon>Eurotiomycetes</taxon>
        <taxon>Eurotiomycetidae</taxon>
        <taxon>Eurotiales</taxon>
        <taxon>Aspergillaceae</taxon>
        <taxon>Penicillium</taxon>
    </lineage>
</organism>
<evidence type="ECO:0000313" key="4">
    <source>
        <dbReference type="Proteomes" id="UP000191408"/>
    </source>
</evidence>
<protein>
    <submittedName>
        <fullName evidence="3">Uncharacterized protein</fullName>
    </submittedName>
</protein>
<keyword evidence="2" id="KW-0472">Membrane</keyword>
<dbReference type="Proteomes" id="UP000191408">
    <property type="component" value="Unassembled WGS sequence"/>
</dbReference>
<dbReference type="OrthoDB" id="4368451at2759"/>
<name>A0A1V6NYQ7_PENPO</name>
<evidence type="ECO:0000256" key="1">
    <source>
        <dbReference type="SAM" id="MobiDB-lite"/>
    </source>
</evidence>
<dbReference type="EMBL" id="MDYM01000002">
    <property type="protein sequence ID" value="OQD69717.1"/>
    <property type="molecule type" value="Genomic_DNA"/>
</dbReference>
<evidence type="ECO:0000256" key="2">
    <source>
        <dbReference type="SAM" id="Phobius"/>
    </source>
</evidence>
<feature type="transmembrane region" description="Helical" evidence="2">
    <location>
        <begin position="40"/>
        <end position="61"/>
    </location>
</feature>